<accession>A0A0K6IR76</accession>
<keyword evidence="16" id="KW-1185">Reference proteome</keyword>
<evidence type="ECO:0000313" key="15">
    <source>
        <dbReference type="EMBL" id="CUB05584.1"/>
    </source>
</evidence>
<dbReference type="InterPro" id="IPR017871">
    <property type="entry name" value="ABC_transporter-like_CS"/>
</dbReference>
<dbReference type="GO" id="GO:0019843">
    <property type="term" value="F:rRNA binding"/>
    <property type="evidence" value="ECO:0007669"/>
    <property type="project" value="UniProtKB-UniRule"/>
</dbReference>
<protein>
    <recommendedName>
        <fullName evidence="12">Energy-dependent translational throttle protein EttA</fullName>
        <ecNumber evidence="12">3.6.1.-</ecNumber>
    </recommendedName>
    <alternativeName>
        <fullName evidence="12">Translational regulatory factor EttA</fullName>
    </alternativeName>
</protein>
<evidence type="ECO:0000313" key="16">
    <source>
        <dbReference type="Proteomes" id="UP000182108"/>
    </source>
</evidence>
<organism evidence="15 16">
    <name type="scientific">Tepidiphilus thermophilus</name>
    <dbReference type="NCBI Taxonomy" id="876478"/>
    <lineage>
        <taxon>Bacteria</taxon>
        <taxon>Pseudomonadati</taxon>
        <taxon>Pseudomonadota</taxon>
        <taxon>Hydrogenophilia</taxon>
        <taxon>Hydrogenophilales</taxon>
        <taxon>Hydrogenophilaceae</taxon>
        <taxon>Tepidiphilus</taxon>
    </lineage>
</organism>
<dbReference type="GO" id="GO:0045900">
    <property type="term" value="P:negative regulation of translational elongation"/>
    <property type="evidence" value="ECO:0007669"/>
    <property type="project" value="UniProtKB-UniRule"/>
</dbReference>
<feature type="domain" description="ABC transporter" evidence="14">
    <location>
        <begin position="6"/>
        <end position="258"/>
    </location>
</feature>
<dbReference type="FunFam" id="3.40.50.300:FF:000183">
    <property type="entry name" value="ABC transporter ATP-binding protein yjjK"/>
    <property type="match status" value="1"/>
</dbReference>
<dbReference type="NCBIfam" id="NF008775">
    <property type="entry name" value="PRK11819.1"/>
    <property type="match status" value="1"/>
</dbReference>
<evidence type="ECO:0000256" key="1">
    <source>
        <dbReference type="ARBA" id="ARBA00005868"/>
    </source>
</evidence>
<dbReference type="InterPro" id="IPR027417">
    <property type="entry name" value="P-loop_NTPase"/>
</dbReference>
<dbReference type="PROSITE" id="PS00211">
    <property type="entry name" value="ABC_TRANSPORTER_1"/>
    <property type="match status" value="1"/>
</dbReference>
<feature type="region of interest" description="PtIM" evidence="12">
    <location>
        <begin position="241"/>
        <end position="321"/>
    </location>
</feature>
<dbReference type="InterPro" id="IPR003593">
    <property type="entry name" value="AAA+_ATPase"/>
</dbReference>
<dbReference type="PANTHER" id="PTHR43858">
    <property type="entry name" value="ENERGY-DEPENDENT TRANSLATIONAL THROTTLE PROTEIN ETTA"/>
    <property type="match status" value="1"/>
</dbReference>
<feature type="binding site" evidence="12">
    <location>
        <begin position="355"/>
        <end position="362"/>
    </location>
    <ligand>
        <name>ATP</name>
        <dbReference type="ChEBI" id="CHEBI:30616"/>
        <label>2</label>
    </ligand>
</feature>
<dbReference type="InterPro" id="IPR032781">
    <property type="entry name" value="ABC_tran_Xtn"/>
</dbReference>
<comment type="function">
    <text evidence="12">A translation factor that gates the progression of the 70S ribosomal initiation complex (IC, containing tRNA(fMet) in the P-site) into the translation elongation cycle by using a mechanism sensitive to the ATP/ADP ratio. Binds to the 70S ribosome E-site where it modulates the state of the translating ribosome during subunit translocation. ATP hydrolysis probably frees it from the ribosome, which can enter the elongation phase.</text>
</comment>
<dbReference type="GO" id="GO:0000049">
    <property type="term" value="F:tRNA binding"/>
    <property type="evidence" value="ECO:0007669"/>
    <property type="project" value="UniProtKB-UniRule"/>
</dbReference>
<dbReference type="Gene3D" id="3.40.50.300">
    <property type="entry name" value="P-loop containing nucleotide triphosphate hydrolases"/>
    <property type="match status" value="2"/>
</dbReference>
<evidence type="ECO:0000256" key="2">
    <source>
        <dbReference type="ARBA" id="ARBA00022490"/>
    </source>
</evidence>
<evidence type="ECO:0000256" key="8">
    <source>
        <dbReference type="ARBA" id="ARBA00022840"/>
    </source>
</evidence>
<dbReference type="FunFam" id="3.40.50.300:FF:000011">
    <property type="entry name" value="Putative ABC transporter ATP-binding component"/>
    <property type="match status" value="1"/>
</dbReference>
<keyword evidence="9 12" id="KW-0810">Translation regulation</keyword>
<evidence type="ECO:0000256" key="12">
    <source>
        <dbReference type="HAMAP-Rule" id="MF_00847"/>
    </source>
</evidence>
<dbReference type="PANTHER" id="PTHR43858:SF1">
    <property type="entry name" value="ABC TRANSPORTER-RELATED PROTEIN"/>
    <property type="match status" value="1"/>
</dbReference>
<evidence type="ECO:0000256" key="9">
    <source>
        <dbReference type="ARBA" id="ARBA00022845"/>
    </source>
</evidence>
<name>A0A0K6IR76_9PROT</name>
<comment type="domain">
    <text evidence="12">The P-site tRNA interaction motif (PtIM domain) probably interacts with the P-site tRNA(fMet) as well as the 23S rRNA.</text>
</comment>
<evidence type="ECO:0000256" key="13">
    <source>
        <dbReference type="SAM" id="MobiDB-lite"/>
    </source>
</evidence>
<evidence type="ECO:0000256" key="6">
    <source>
        <dbReference type="ARBA" id="ARBA00022741"/>
    </source>
</evidence>
<evidence type="ECO:0000256" key="11">
    <source>
        <dbReference type="ARBA" id="ARBA00022917"/>
    </source>
</evidence>
<evidence type="ECO:0000256" key="4">
    <source>
        <dbReference type="ARBA" id="ARBA00022730"/>
    </source>
</evidence>
<dbReference type="CDD" id="cd03221">
    <property type="entry name" value="ABCF_EF-3"/>
    <property type="match status" value="2"/>
</dbReference>
<keyword evidence="5 12" id="KW-0677">Repeat</keyword>
<keyword evidence="3 12" id="KW-0820">tRNA-binding</keyword>
<feature type="domain" description="ABC transporter" evidence="14">
    <location>
        <begin position="323"/>
        <end position="549"/>
    </location>
</feature>
<dbReference type="RefSeq" id="WP_055422782.1">
    <property type="nucleotide sequence ID" value="NZ_CYHH01000002.1"/>
</dbReference>
<dbReference type="GO" id="GO:0005737">
    <property type="term" value="C:cytoplasm"/>
    <property type="evidence" value="ECO:0007669"/>
    <property type="project" value="UniProtKB-SubCell"/>
</dbReference>
<dbReference type="InterPro" id="IPR022374">
    <property type="entry name" value="EttA"/>
</dbReference>
<evidence type="ECO:0000259" key="14">
    <source>
        <dbReference type="PROSITE" id="PS50893"/>
    </source>
</evidence>
<comment type="caution">
    <text evidence="12">Lacks conserved residue(s) required for the propagation of feature annotation.</text>
</comment>
<dbReference type="GO" id="GO:0043022">
    <property type="term" value="F:ribosome binding"/>
    <property type="evidence" value="ECO:0007669"/>
    <property type="project" value="UniProtKB-UniRule"/>
</dbReference>
<proteinExistence type="inferred from homology"/>
<gene>
    <name evidence="12" type="primary">ettA</name>
    <name evidence="15" type="ORF">Ga0061068_10253</name>
</gene>
<evidence type="ECO:0000256" key="7">
    <source>
        <dbReference type="ARBA" id="ARBA00022801"/>
    </source>
</evidence>
<dbReference type="GO" id="GO:0016887">
    <property type="term" value="F:ATP hydrolysis activity"/>
    <property type="evidence" value="ECO:0007669"/>
    <property type="project" value="UniProtKB-UniRule"/>
</dbReference>
<comment type="catalytic activity">
    <reaction evidence="12">
        <text>ATP + H2O = ADP + phosphate + H(+)</text>
        <dbReference type="Rhea" id="RHEA:13065"/>
        <dbReference type="ChEBI" id="CHEBI:15377"/>
        <dbReference type="ChEBI" id="CHEBI:15378"/>
        <dbReference type="ChEBI" id="CHEBI:30616"/>
        <dbReference type="ChEBI" id="CHEBI:43474"/>
        <dbReference type="ChEBI" id="CHEBI:456216"/>
    </reaction>
</comment>
<evidence type="ECO:0000256" key="10">
    <source>
        <dbReference type="ARBA" id="ARBA00022884"/>
    </source>
</evidence>
<dbReference type="PROSITE" id="PS50893">
    <property type="entry name" value="ABC_TRANSPORTER_2"/>
    <property type="match status" value="2"/>
</dbReference>
<dbReference type="Pfam" id="PF12848">
    <property type="entry name" value="ABC_tran_Xtn"/>
    <property type="match status" value="1"/>
</dbReference>
<dbReference type="InterPro" id="IPR003439">
    <property type="entry name" value="ABC_transporter-like_ATP-bd"/>
</dbReference>
<dbReference type="GO" id="GO:0006412">
    <property type="term" value="P:translation"/>
    <property type="evidence" value="ECO:0007669"/>
    <property type="project" value="UniProtKB-KW"/>
</dbReference>
<comment type="subcellular location">
    <subcellularLocation>
        <location evidence="12">Cytoplasm</location>
    </subcellularLocation>
    <text evidence="12">Associates with ribosomes and polysomes.</text>
</comment>
<evidence type="ECO:0000256" key="5">
    <source>
        <dbReference type="ARBA" id="ARBA00022737"/>
    </source>
</evidence>
<dbReference type="GO" id="GO:0005524">
    <property type="term" value="F:ATP binding"/>
    <property type="evidence" value="ECO:0007669"/>
    <property type="project" value="UniProtKB-UniRule"/>
</dbReference>
<dbReference type="EMBL" id="CYHH01000002">
    <property type="protein sequence ID" value="CUB05584.1"/>
    <property type="molecule type" value="Genomic_DNA"/>
</dbReference>
<evidence type="ECO:0000256" key="3">
    <source>
        <dbReference type="ARBA" id="ARBA00022555"/>
    </source>
</evidence>
<dbReference type="OrthoDB" id="5287489at2"/>
<dbReference type="SMART" id="SM00382">
    <property type="entry name" value="AAA"/>
    <property type="match status" value="2"/>
</dbReference>
<keyword evidence="11 12" id="KW-0648">Protein biosynthesis</keyword>
<reference evidence="16" key="1">
    <citation type="submission" date="2015-08" db="EMBL/GenBank/DDBJ databases">
        <authorList>
            <person name="Babu N.S."/>
            <person name="Beckwith C.J."/>
            <person name="Beseler K.G."/>
            <person name="Brison A."/>
            <person name="Carone J.V."/>
            <person name="Caskin T.P."/>
            <person name="Diamond M."/>
            <person name="Durham M.E."/>
            <person name="Foxe J.M."/>
            <person name="Go M."/>
            <person name="Henderson B.A."/>
            <person name="Jones I.B."/>
            <person name="McGettigan J.A."/>
            <person name="Micheletti S.J."/>
            <person name="Nasrallah M.E."/>
            <person name="Ortiz D."/>
            <person name="Piller C.R."/>
            <person name="Privatt S.R."/>
            <person name="Schneider S.L."/>
            <person name="Sharp S."/>
            <person name="Smith T.C."/>
            <person name="Stanton J.D."/>
            <person name="Ullery H.E."/>
            <person name="Wilson R.J."/>
            <person name="Serrano M.G."/>
            <person name="Buck G."/>
            <person name="Lee V."/>
            <person name="Wang Y."/>
            <person name="Carvalho R."/>
            <person name="Voegtly L."/>
            <person name="Shi R."/>
            <person name="Duckworth R."/>
            <person name="Johnson A."/>
            <person name="Loviza R."/>
            <person name="Walstead R."/>
            <person name="Shah Z."/>
            <person name="Kiflezghi M."/>
            <person name="Wade K."/>
            <person name="Ball S.L."/>
            <person name="Bradley K.W."/>
            <person name="Asai D.J."/>
            <person name="Bowman C.A."/>
            <person name="Russell D.A."/>
            <person name="Pope W.H."/>
            <person name="Jacobs-Sera D."/>
            <person name="Hendrix R.W."/>
            <person name="Hatfull G.F."/>
        </authorList>
    </citation>
    <scope>NUCLEOTIDE SEQUENCE [LARGE SCALE GENOMIC DNA]</scope>
    <source>
        <strain evidence="16">JCM 19170</strain>
    </source>
</reference>
<comment type="subunit">
    <text evidence="12">Monomer. Probably contacts ribosomal proteins L1, L5, L33 and S7, the 16S and 23S rRNA and the P-site containing tRNA(fMet).</text>
</comment>
<comment type="similarity">
    <text evidence="1 12">Belongs to the ABC transporter superfamily. ABCF family. Translational throttle EttA subfamily.</text>
</comment>
<keyword evidence="4 12" id="KW-0699">rRNA-binding</keyword>
<dbReference type="NCBIfam" id="TIGR03719">
    <property type="entry name" value="ABC_ABC_ChvD"/>
    <property type="match status" value="1"/>
</dbReference>
<feature type="compositionally biased region" description="Basic and acidic residues" evidence="13">
    <location>
        <begin position="533"/>
        <end position="543"/>
    </location>
</feature>
<feature type="compositionally biased region" description="Basic residues" evidence="13">
    <location>
        <begin position="544"/>
        <end position="554"/>
    </location>
</feature>
<keyword evidence="6 12" id="KW-0547">Nucleotide-binding</keyword>
<keyword evidence="8 12" id="KW-0067">ATP-binding</keyword>
<sequence>MAQYVMSMLRVNKVVPPKRHIIKDISLSFFPGAKIGLLGLNGAGKSTVLRIMAGVDKEYDGEVQWQPGIRIGYLPQEPQLDPEKTVREEVEEGLGELVEARRKLEEIYAAYAEPDADFEKLAEEQAKYEAILASAGTDLENQMEIAADALRLPPWDAKIANLSGGEKRRVALCKLLLSKPDMLLLDEPTNHLDAESVEWLEQYLVRFPGTVVAVTHDRYFLDNAAEWILELDRGEGIPWKGNYSSWLEQKEKRLEQEAKAEAARLKAMKQELEWVRQNPKGRQAKSKARLARYEELSSIEYQRRNETQEIFIPPGERLGDKVIEFHHVSKGFGDRLLIDDLSFSVPKGAIVGIIGPNGAGKSTLFRMILGKEQPDSGTIEIGPTVKIAAVDQSREGLDPNKTVWEEVSGGLDILKVGAFEMPSRAYLGRFNFKGADQQKPVGKLSGGERGRLHLAKTLIQGGNVLLLDEPSNDLDVETLRALEEALLEFPGCALVISHDRWFLDRICTHILAAEGDSQWTFFEGNFHEYEEDKKKRLGEDAARPRRVRYKPISR</sequence>
<dbReference type="AlphaFoldDB" id="A0A0K6IR76"/>
<feature type="region of interest" description="Disordered" evidence="13">
    <location>
        <begin position="533"/>
        <end position="554"/>
    </location>
</feature>
<dbReference type="HAMAP" id="MF_00847">
    <property type="entry name" value="EttA"/>
    <property type="match status" value="1"/>
</dbReference>
<dbReference type="Pfam" id="PF00005">
    <property type="entry name" value="ABC_tran"/>
    <property type="match status" value="2"/>
</dbReference>
<dbReference type="EC" id="3.6.1.-" evidence="12"/>
<dbReference type="SUPFAM" id="SSF52540">
    <property type="entry name" value="P-loop containing nucleoside triphosphate hydrolases"/>
    <property type="match status" value="2"/>
</dbReference>
<comment type="domain">
    <text evidence="12">The arm domain is inserted in the first ABC transporter domain. Probably contacts ribosomal protein L1.</text>
</comment>
<dbReference type="Proteomes" id="UP000182108">
    <property type="component" value="Unassembled WGS sequence"/>
</dbReference>
<keyword evidence="2 12" id="KW-0963">Cytoplasm</keyword>
<keyword evidence="7 12" id="KW-0378">Hydrolase</keyword>
<keyword evidence="10 12" id="KW-0694">RNA-binding</keyword>
<feature type="binding site" evidence="12">
    <location>
        <begin position="39"/>
        <end position="46"/>
    </location>
    <ligand>
        <name>ATP</name>
        <dbReference type="ChEBI" id="CHEBI:30616"/>
        <label>1</label>
    </ligand>
</feature>